<dbReference type="EMBL" id="BMFR01000005">
    <property type="protein sequence ID" value="GGG73687.1"/>
    <property type="molecule type" value="Genomic_DNA"/>
</dbReference>
<dbReference type="SMART" id="SM00866">
    <property type="entry name" value="UTRA"/>
    <property type="match status" value="1"/>
</dbReference>
<dbReference type="InterPro" id="IPR050679">
    <property type="entry name" value="Bact_HTH_transcr_reg"/>
</dbReference>
<dbReference type="SMART" id="SM00345">
    <property type="entry name" value="HTH_GNTR"/>
    <property type="match status" value="1"/>
</dbReference>
<dbReference type="PANTHER" id="PTHR44846">
    <property type="entry name" value="MANNOSYL-D-GLYCERATE TRANSPORT/METABOLISM SYSTEM REPRESSOR MNGR-RELATED"/>
    <property type="match status" value="1"/>
</dbReference>
<dbReference type="Pfam" id="PF07702">
    <property type="entry name" value="UTRA"/>
    <property type="match status" value="1"/>
</dbReference>
<feature type="domain" description="HTH gntR-type" evidence="4">
    <location>
        <begin position="5"/>
        <end position="73"/>
    </location>
</feature>
<dbReference type="InterPro" id="IPR000524">
    <property type="entry name" value="Tscrpt_reg_HTH_GntR"/>
</dbReference>
<accession>A0A917HBF9</accession>
<dbReference type="InterPro" id="IPR036390">
    <property type="entry name" value="WH_DNA-bd_sf"/>
</dbReference>
<name>A0A917HBF9_9BACI</name>
<dbReference type="FunFam" id="1.10.10.10:FF:000079">
    <property type="entry name" value="GntR family transcriptional regulator"/>
    <property type="match status" value="1"/>
</dbReference>
<dbReference type="Pfam" id="PF00392">
    <property type="entry name" value="GntR"/>
    <property type="match status" value="1"/>
</dbReference>
<dbReference type="GO" id="GO:0003677">
    <property type="term" value="F:DNA binding"/>
    <property type="evidence" value="ECO:0007669"/>
    <property type="project" value="UniProtKB-KW"/>
</dbReference>
<dbReference type="CDD" id="cd07377">
    <property type="entry name" value="WHTH_GntR"/>
    <property type="match status" value="1"/>
</dbReference>
<evidence type="ECO:0000256" key="3">
    <source>
        <dbReference type="ARBA" id="ARBA00023163"/>
    </source>
</evidence>
<keyword evidence="6" id="KW-1185">Reference proteome</keyword>
<dbReference type="RefSeq" id="WP_188455027.1">
    <property type="nucleotide sequence ID" value="NZ_BMFR01000005.1"/>
</dbReference>
<keyword evidence="2" id="KW-0238">DNA-binding</keyword>
<evidence type="ECO:0000259" key="4">
    <source>
        <dbReference type="PROSITE" id="PS50949"/>
    </source>
</evidence>
<dbReference type="AlphaFoldDB" id="A0A917HBF9"/>
<dbReference type="Proteomes" id="UP000622860">
    <property type="component" value="Unassembled WGS sequence"/>
</dbReference>
<reference evidence="5" key="2">
    <citation type="submission" date="2020-09" db="EMBL/GenBank/DDBJ databases">
        <authorList>
            <person name="Sun Q."/>
            <person name="Zhou Y."/>
        </authorList>
    </citation>
    <scope>NUCLEOTIDE SEQUENCE</scope>
    <source>
        <strain evidence="5">CGMCC 1.12754</strain>
    </source>
</reference>
<keyword evidence="3" id="KW-0804">Transcription</keyword>
<dbReference type="PANTHER" id="PTHR44846:SF1">
    <property type="entry name" value="MANNOSYL-D-GLYCERATE TRANSPORT_METABOLISM SYSTEM REPRESSOR MNGR-RELATED"/>
    <property type="match status" value="1"/>
</dbReference>
<dbReference type="SUPFAM" id="SSF64288">
    <property type="entry name" value="Chorismate lyase-like"/>
    <property type="match status" value="1"/>
</dbReference>
<organism evidence="5 6">
    <name type="scientific">Virgibacillus oceani</name>
    <dbReference type="NCBI Taxonomy" id="1479511"/>
    <lineage>
        <taxon>Bacteria</taxon>
        <taxon>Bacillati</taxon>
        <taxon>Bacillota</taxon>
        <taxon>Bacilli</taxon>
        <taxon>Bacillales</taxon>
        <taxon>Bacillaceae</taxon>
        <taxon>Virgibacillus</taxon>
    </lineage>
</organism>
<dbReference type="GO" id="GO:0045892">
    <property type="term" value="P:negative regulation of DNA-templated transcription"/>
    <property type="evidence" value="ECO:0007669"/>
    <property type="project" value="TreeGrafter"/>
</dbReference>
<dbReference type="PRINTS" id="PR00035">
    <property type="entry name" value="HTHGNTR"/>
</dbReference>
<dbReference type="SUPFAM" id="SSF46785">
    <property type="entry name" value="Winged helix' DNA-binding domain"/>
    <property type="match status" value="1"/>
</dbReference>
<evidence type="ECO:0000256" key="1">
    <source>
        <dbReference type="ARBA" id="ARBA00023015"/>
    </source>
</evidence>
<dbReference type="InterPro" id="IPR011663">
    <property type="entry name" value="UTRA"/>
</dbReference>
<gene>
    <name evidence="5" type="primary">ybgA</name>
    <name evidence="5" type="ORF">GCM10011398_17740</name>
</gene>
<sequence>MEKNQSLHAYIKDELLTRIKSNKYKKGEKIPTELELCKDFNVSRTTVRAALNQLTLEGYLVRQQGKGTFVAEQKVSQTLSQTVKRYSDQVAVQGKKAEITLISITVVPANEILKQSLDVAINDPIQRVERIRKANDEPTQYEIAFIPWNIAPGITQQHAETSLYAALKDEFNIHIAKTTEHVEITLADERTCSHLKCEQGMPCFYIETIAEDEDGKKIEYSRSYFRGDKTNFVIERNYPMEEN</sequence>
<comment type="caution">
    <text evidence="5">The sequence shown here is derived from an EMBL/GenBank/DDBJ whole genome shotgun (WGS) entry which is preliminary data.</text>
</comment>
<reference evidence="5" key="1">
    <citation type="journal article" date="2014" name="Int. J. Syst. Evol. Microbiol.">
        <title>Complete genome sequence of Corynebacterium casei LMG S-19264T (=DSM 44701T), isolated from a smear-ripened cheese.</title>
        <authorList>
            <consortium name="US DOE Joint Genome Institute (JGI-PGF)"/>
            <person name="Walter F."/>
            <person name="Albersmeier A."/>
            <person name="Kalinowski J."/>
            <person name="Ruckert C."/>
        </authorList>
    </citation>
    <scope>NUCLEOTIDE SEQUENCE</scope>
    <source>
        <strain evidence="5">CGMCC 1.12754</strain>
    </source>
</reference>
<dbReference type="GO" id="GO:0003700">
    <property type="term" value="F:DNA-binding transcription factor activity"/>
    <property type="evidence" value="ECO:0007669"/>
    <property type="project" value="InterPro"/>
</dbReference>
<dbReference type="PROSITE" id="PS50949">
    <property type="entry name" value="HTH_GNTR"/>
    <property type="match status" value="1"/>
</dbReference>
<protein>
    <submittedName>
        <fullName evidence="5">HTH-type transcriptional regulator YbgA</fullName>
    </submittedName>
</protein>
<proteinExistence type="predicted"/>
<dbReference type="InterPro" id="IPR036388">
    <property type="entry name" value="WH-like_DNA-bd_sf"/>
</dbReference>
<keyword evidence="1" id="KW-0805">Transcription regulation</keyword>
<dbReference type="Gene3D" id="1.10.10.10">
    <property type="entry name" value="Winged helix-like DNA-binding domain superfamily/Winged helix DNA-binding domain"/>
    <property type="match status" value="1"/>
</dbReference>
<evidence type="ECO:0000256" key="2">
    <source>
        <dbReference type="ARBA" id="ARBA00023125"/>
    </source>
</evidence>
<evidence type="ECO:0000313" key="6">
    <source>
        <dbReference type="Proteomes" id="UP000622860"/>
    </source>
</evidence>
<dbReference type="InterPro" id="IPR028978">
    <property type="entry name" value="Chorismate_lyase_/UTRA_dom_sf"/>
</dbReference>
<dbReference type="Gene3D" id="3.40.1410.10">
    <property type="entry name" value="Chorismate lyase-like"/>
    <property type="match status" value="1"/>
</dbReference>
<evidence type="ECO:0000313" key="5">
    <source>
        <dbReference type="EMBL" id="GGG73687.1"/>
    </source>
</evidence>